<dbReference type="InterPro" id="IPR016291">
    <property type="entry name" value="Isochorismatase"/>
</dbReference>
<dbReference type="RefSeq" id="WP_344464656.1">
    <property type="nucleotide sequence ID" value="NZ_BAAANT010000013.1"/>
</dbReference>
<dbReference type="EMBL" id="BAAANT010000013">
    <property type="protein sequence ID" value="GAA2142774.1"/>
    <property type="molecule type" value="Genomic_DNA"/>
</dbReference>
<keyword evidence="4" id="KW-1185">Reference proteome</keyword>
<evidence type="ECO:0000256" key="1">
    <source>
        <dbReference type="ARBA" id="ARBA00022801"/>
    </source>
</evidence>
<dbReference type="PANTHER" id="PTHR43540">
    <property type="entry name" value="PEROXYUREIDOACRYLATE/UREIDOACRYLATE AMIDOHYDROLASE-RELATED"/>
    <property type="match status" value="1"/>
</dbReference>
<dbReference type="InterPro" id="IPR000868">
    <property type="entry name" value="Isochorismatase-like_dom"/>
</dbReference>
<sequence length="216" mass="23698">MAIPAISPYPMPGLGDLPTNTAQWAVDPARAVLLIHDMQKYFLRPFAAGGSPVTELVRNVTLLRERSAALGIPVAYTAQPGGMTDEQRGLLKDFWGQGMGADPEHQEIVDQVRPADGDLVLTNWRYSAFFRTELLAFMRAQGRDQLIVCGVYAHIGVLMTTCDAFTYDIQPFLVGDAVADFSREYHCSALKYAAEQCAMTVLTDTVLAGLGRVRRS</sequence>
<proteinExistence type="predicted"/>
<evidence type="ECO:0000259" key="2">
    <source>
        <dbReference type="Pfam" id="PF00857"/>
    </source>
</evidence>
<dbReference type="Gene3D" id="3.40.50.850">
    <property type="entry name" value="Isochorismatase-like"/>
    <property type="match status" value="1"/>
</dbReference>
<reference evidence="3 4" key="1">
    <citation type="journal article" date="2019" name="Int. J. Syst. Evol. Microbiol.">
        <title>The Global Catalogue of Microorganisms (GCM) 10K type strain sequencing project: providing services to taxonomists for standard genome sequencing and annotation.</title>
        <authorList>
            <consortium name="The Broad Institute Genomics Platform"/>
            <consortium name="The Broad Institute Genome Sequencing Center for Infectious Disease"/>
            <person name="Wu L."/>
            <person name="Ma J."/>
        </authorList>
    </citation>
    <scope>NUCLEOTIDE SEQUENCE [LARGE SCALE GENOMIC DNA]</scope>
    <source>
        <strain evidence="3 4">JCM 14560</strain>
    </source>
</reference>
<keyword evidence="1" id="KW-0378">Hydrolase</keyword>
<dbReference type="Proteomes" id="UP001422759">
    <property type="component" value="Unassembled WGS sequence"/>
</dbReference>
<dbReference type="InterPro" id="IPR050272">
    <property type="entry name" value="Isochorismatase-like_hydrls"/>
</dbReference>
<dbReference type="SUPFAM" id="SSF52499">
    <property type="entry name" value="Isochorismatase-like hydrolases"/>
    <property type="match status" value="1"/>
</dbReference>
<dbReference type="PIRSF" id="PIRSF001111">
    <property type="entry name" value="Isochorismatase"/>
    <property type="match status" value="1"/>
</dbReference>
<dbReference type="Pfam" id="PF00857">
    <property type="entry name" value="Isochorismatase"/>
    <property type="match status" value="1"/>
</dbReference>
<dbReference type="PRINTS" id="PR01398">
    <property type="entry name" value="ISCHRISMTASE"/>
</dbReference>
<dbReference type="InterPro" id="IPR036380">
    <property type="entry name" value="Isochorismatase-like_sf"/>
</dbReference>
<feature type="domain" description="Isochorismatase-like" evidence="2">
    <location>
        <begin position="32"/>
        <end position="202"/>
    </location>
</feature>
<gene>
    <name evidence="3" type="ORF">GCM10009760_28310</name>
</gene>
<comment type="caution">
    <text evidence="3">The sequence shown here is derived from an EMBL/GenBank/DDBJ whole genome shotgun (WGS) entry which is preliminary data.</text>
</comment>
<evidence type="ECO:0000313" key="3">
    <source>
        <dbReference type="EMBL" id="GAA2142774.1"/>
    </source>
</evidence>
<accession>A0ABN2ZIJ5</accession>
<evidence type="ECO:0000313" key="4">
    <source>
        <dbReference type="Proteomes" id="UP001422759"/>
    </source>
</evidence>
<dbReference type="PANTHER" id="PTHR43540:SF3">
    <property type="entry name" value="ENTEROBACTIN SYNTHASE COMPONENT B"/>
    <property type="match status" value="1"/>
</dbReference>
<protein>
    <recommendedName>
        <fullName evidence="2">Isochorismatase-like domain-containing protein</fullName>
    </recommendedName>
</protein>
<name>A0ABN2ZIJ5_9ACTN</name>
<organism evidence="3 4">
    <name type="scientific">Kitasatospora kazusensis</name>
    <dbReference type="NCBI Taxonomy" id="407974"/>
    <lineage>
        <taxon>Bacteria</taxon>
        <taxon>Bacillati</taxon>
        <taxon>Actinomycetota</taxon>
        <taxon>Actinomycetes</taxon>
        <taxon>Kitasatosporales</taxon>
        <taxon>Streptomycetaceae</taxon>
        <taxon>Kitasatospora</taxon>
    </lineage>
</organism>